<sequence>MNLGMILKEKEAKLDYVELLNMEAVDMAQMSNCDWLLYEDRCNAYFHKAIQERRGQNFIWSIEDDDGPRHSAGDIANSFVQYHKGLFGMEIKEVLNLQSSRVFLENMGIYVVYKGKEAKECQWTTPPPRTEKLNADGTLSQDGVGFGGTVRSHEGDEVIIPDPFYVSCPEMARMADANPVIVETSLNNNFLLDPKVLESKLNEKSRVLILCSPSNPTGSVYPIKLTEKIAKIVAKHPRLLVLSDEIYEHIVYATHISFCFFAWNVGENIDC</sequence>
<organism evidence="7 8">
    <name type="scientific">Coptis chinensis</name>
    <dbReference type="NCBI Taxonomy" id="261450"/>
    <lineage>
        <taxon>Eukaryota</taxon>
        <taxon>Viridiplantae</taxon>
        <taxon>Streptophyta</taxon>
        <taxon>Embryophyta</taxon>
        <taxon>Tracheophyta</taxon>
        <taxon>Spermatophyta</taxon>
        <taxon>Magnoliopsida</taxon>
        <taxon>Ranunculales</taxon>
        <taxon>Ranunculaceae</taxon>
        <taxon>Coptidoideae</taxon>
        <taxon>Coptis</taxon>
    </lineage>
</organism>
<evidence type="ECO:0000256" key="3">
    <source>
        <dbReference type="ARBA" id="ARBA00022576"/>
    </source>
</evidence>
<evidence type="ECO:0000259" key="6">
    <source>
        <dbReference type="Pfam" id="PF00155"/>
    </source>
</evidence>
<dbReference type="SUPFAM" id="SSF53383">
    <property type="entry name" value="PLP-dependent transferases"/>
    <property type="match status" value="1"/>
</dbReference>
<evidence type="ECO:0000313" key="7">
    <source>
        <dbReference type="EMBL" id="KAF9617687.1"/>
    </source>
</evidence>
<keyword evidence="4" id="KW-0808">Transferase</keyword>
<feature type="domain" description="Aminotransferase class I/classII large" evidence="6">
    <location>
        <begin position="153"/>
        <end position="255"/>
    </location>
</feature>
<evidence type="ECO:0000256" key="1">
    <source>
        <dbReference type="ARBA" id="ARBA00001933"/>
    </source>
</evidence>
<keyword evidence="8" id="KW-1185">Reference proteome</keyword>
<comment type="cofactor">
    <cofactor evidence="1">
        <name>pyridoxal 5'-phosphate</name>
        <dbReference type="ChEBI" id="CHEBI:597326"/>
    </cofactor>
</comment>
<dbReference type="Pfam" id="PF00155">
    <property type="entry name" value="Aminotran_1_2"/>
    <property type="match status" value="1"/>
</dbReference>
<protein>
    <recommendedName>
        <fullName evidence="6">Aminotransferase class I/classII large domain-containing protein</fullName>
    </recommendedName>
</protein>
<dbReference type="GO" id="GO:0030170">
    <property type="term" value="F:pyridoxal phosphate binding"/>
    <property type="evidence" value="ECO:0007669"/>
    <property type="project" value="InterPro"/>
</dbReference>
<dbReference type="OrthoDB" id="2414662at2759"/>
<dbReference type="Gene3D" id="3.40.640.10">
    <property type="entry name" value="Type I PLP-dependent aspartate aminotransferase-like (Major domain)"/>
    <property type="match status" value="1"/>
</dbReference>
<keyword evidence="5" id="KW-0663">Pyridoxal phosphate</keyword>
<evidence type="ECO:0000256" key="2">
    <source>
        <dbReference type="ARBA" id="ARBA00007441"/>
    </source>
</evidence>
<evidence type="ECO:0000256" key="5">
    <source>
        <dbReference type="ARBA" id="ARBA00022898"/>
    </source>
</evidence>
<dbReference type="PANTHER" id="PTHR46383:SF1">
    <property type="entry name" value="ASPARTATE AMINOTRANSFERASE"/>
    <property type="match status" value="1"/>
</dbReference>
<name>A0A835IJV4_9MAGN</name>
<comment type="similarity">
    <text evidence="2">Belongs to the class-I pyridoxal-phosphate-dependent aminotransferase family.</text>
</comment>
<reference evidence="7 8" key="1">
    <citation type="submission" date="2020-10" db="EMBL/GenBank/DDBJ databases">
        <title>The Coptis chinensis genome and diversification of protoberbering-type alkaloids.</title>
        <authorList>
            <person name="Wang B."/>
            <person name="Shu S."/>
            <person name="Song C."/>
            <person name="Liu Y."/>
        </authorList>
    </citation>
    <scope>NUCLEOTIDE SEQUENCE [LARGE SCALE GENOMIC DNA]</scope>
    <source>
        <strain evidence="7">HL-2020</strain>
        <tissue evidence="7">Leaf</tissue>
    </source>
</reference>
<dbReference type="GO" id="GO:0006520">
    <property type="term" value="P:amino acid metabolic process"/>
    <property type="evidence" value="ECO:0007669"/>
    <property type="project" value="InterPro"/>
</dbReference>
<dbReference type="InterPro" id="IPR004839">
    <property type="entry name" value="Aminotransferase_I/II_large"/>
</dbReference>
<dbReference type="AlphaFoldDB" id="A0A835IJV4"/>
<accession>A0A835IJV4</accession>
<dbReference type="EMBL" id="JADFTS010000003">
    <property type="protein sequence ID" value="KAF9617687.1"/>
    <property type="molecule type" value="Genomic_DNA"/>
</dbReference>
<evidence type="ECO:0000256" key="4">
    <source>
        <dbReference type="ARBA" id="ARBA00022679"/>
    </source>
</evidence>
<dbReference type="InterPro" id="IPR015421">
    <property type="entry name" value="PyrdxlP-dep_Trfase_major"/>
</dbReference>
<dbReference type="PANTHER" id="PTHR46383">
    <property type="entry name" value="ASPARTATE AMINOTRANSFERASE"/>
    <property type="match status" value="1"/>
</dbReference>
<dbReference type="GO" id="GO:0008483">
    <property type="term" value="F:transaminase activity"/>
    <property type="evidence" value="ECO:0007669"/>
    <property type="project" value="UniProtKB-KW"/>
</dbReference>
<keyword evidence="3" id="KW-0032">Aminotransferase</keyword>
<dbReference type="InterPro" id="IPR050596">
    <property type="entry name" value="AspAT/PAT-like"/>
</dbReference>
<proteinExistence type="inferred from homology"/>
<dbReference type="CDD" id="cd00609">
    <property type="entry name" value="AAT_like"/>
    <property type="match status" value="1"/>
</dbReference>
<gene>
    <name evidence="7" type="ORF">IFM89_037921</name>
</gene>
<dbReference type="InterPro" id="IPR015424">
    <property type="entry name" value="PyrdxlP-dep_Trfase"/>
</dbReference>
<comment type="caution">
    <text evidence="7">The sequence shown here is derived from an EMBL/GenBank/DDBJ whole genome shotgun (WGS) entry which is preliminary data.</text>
</comment>
<dbReference type="Proteomes" id="UP000631114">
    <property type="component" value="Unassembled WGS sequence"/>
</dbReference>
<evidence type="ECO:0000313" key="8">
    <source>
        <dbReference type="Proteomes" id="UP000631114"/>
    </source>
</evidence>